<sequence>MAIRIECPCGHVMSDFLDNRPFKAEILPDQSTDDFCGAIENAVAAHDNTGTAQQYAIYDTVPFFRDIWHCPECGRLTVEAADGNYYHFSPDNPDTPPVLSKSNPA</sequence>
<accession>A0ABP9W0H1</accession>
<comment type="caution">
    <text evidence="1">The sequence shown here is derived from an EMBL/GenBank/DDBJ whole genome shotgun (WGS) entry which is preliminary data.</text>
</comment>
<dbReference type="EMBL" id="BAABRO010000013">
    <property type="protein sequence ID" value="GAA5509363.1"/>
    <property type="molecule type" value="Genomic_DNA"/>
</dbReference>
<organism evidence="1 2">
    <name type="scientific">Novipirellula caenicola</name>
    <dbReference type="NCBI Taxonomy" id="1536901"/>
    <lineage>
        <taxon>Bacteria</taxon>
        <taxon>Pseudomonadati</taxon>
        <taxon>Planctomycetota</taxon>
        <taxon>Planctomycetia</taxon>
        <taxon>Pirellulales</taxon>
        <taxon>Pirellulaceae</taxon>
        <taxon>Novipirellula</taxon>
    </lineage>
</organism>
<reference evidence="1 2" key="1">
    <citation type="submission" date="2024-02" db="EMBL/GenBank/DDBJ databases">
        <title>Rhodopirellula caenicola NBRC 110016.</title>
        <authorList>
            <person name="Ichikawa N."/>
            <person name="Katano-Makiyama Y."/>
            <person name="Hidaka K."/>
        </authorList>
    </citation>
    <scope>NUCLEOTIDE SEQUENCE [LARGE SCALE GENOMIC DNA]</scope>
    <source>
        <strain evidence="1 2">NBRC 110016</strain>
    </source>
</reference>
<name>A0ABP9W0H1_9BACT</name>
<proteinExistence type="predicted"/>
<dbReference type="Proteomes" id="UP001416858">
    <property type="component" value="Unassembled WGS sequence"/>
</dbReference>
<evidence type="ECO:0000313" key="2">
    <source>
        <dbReference type="Proteomes" id="UP001416858"/>
    </source>
</evidence>
<evidence type="ECO:0000313" key="1">
    <source>
        <dbReference type="EMBL" id="GAA5509363.1"/>
    </source>
</evidence>
<gene>
    <name evidence="1" type="ORF">Rcae01_04862</name>
</gene>
<protein>
    <submittedName>
        <fullName evidence="1">Uncharacterized protein</fullName>
    </submittedName>
</protein>
<keyword evidence="2" id="KW-1185">Reference proteome</keyword>